<dbReference type="EMBL" id="PCYM01000001">
    <property type="protein sequence ID" value="PIR47901.1"/>
    <property type="molecule type" value="Genomic_DNA"/>
</dbReference>
<comment type="caution">
    <text evidence="2">The sequence shown here is derived from an EMBL/GenBank/DDBJ whole genome shotgun (WGS) entry which is preliminary data.</text>
</comment>
<proteinExistence type="predicted"/>
<dbReference type="InterPro" id="IPR043129">
    <property type="entry name" value="ATPase_NBD"/>
</dbReference>
<dbReference type="SUPFAM" id="SSF53067">
    <property type="entry name" value="Actin-like ATPase domain"/>
    <property type="match status" value="2"/>
</dbReference>
<reference evidence="2 3" key="1">
    <citation type="submission" date="2017-09" db="EMBL/GenBank/DDBJ databases">
        <title>Depth-based differentiation of microbial function through sediment-hosted aquifers and enrichment of novel symbionts in the deep terrestrial subsurface.</title>
        <authorList>
            <person name="Probst A.J."/>
            <person name="Ladd B."/>
            <person name="Jarett J.K."/>
            <person name="Geller-Mcgrath D.E."/>
            <person name="Sieber C.M."/>
            <person name="Emerson J.B."/>
            <person name="Anantharaman K."/>
            <person name="Thomas B.C."/>
            <person name="Malmstrom R."/>
            <person name="Stieglmeier M."/>
            <person name="Klingl A."/>
            <person name="Woyke T."/>
            <person name="Ryan C.M."/>
            <person name="Banfield J.F."/>
        </authorList>
    </citation>
    <scope>NUCLEOTIDE SEQUENCE [LARGE SCALE GENOMIC DNA]</scope>
    <source>
        <strain evidence="2">CG10_big_fil_rev_8_21_14_0_10_50_16</strain>
    </source>
</reference>
<dbReference type="Proteomes" id="UP000230084">
    <property type="component" value="Unassembled WGS sequence"/>
</dbReference>
<evidence type="ECO:0000313" key="2">
    <source>
        <dbReference type="EMBL" id="PIR47901.1"/>
    </source>
</evidence>
<evidence type="ECO:0000313" key="3">
    <source>
        <dbReference type="Proteomes" id="UP000230084"/>
    </source>
</evidence>
<protein>
    <recommendedName>
        <fullName evidence="1">ATPase BadF/BadG/BcrA/BcrD type domain-containing protein</fullName>
    </recommendedName>
</protein>
<dbReference type="Gene3D" id="3.30.420.40">
    <property type="match status" value="2"/>
</dbReference>
<gene>
    <name evidence="2" type="ORF">COV06_00675</name>
</gene>
<organism evidence="2 3">
    <name type="scientific">Candidatus Uhrbacteria bacterium CG10_big_fil_rev_8_21_14_0_10_50_16</name>
    <dbReference type="NCBI Taxonomy" id="1975039"/>
    <lineage>
        <taxon>Bacteria</taxon>
        <taxon>Candidatus Uhriibacteriota</taxon>
    </lineage>
</organism>
<name>A0A2H0RMW9_9BACT</name>
<dbReference type="InterPro" id="IPR052519">
    <property type="entry name" value="Euk-type_GlcNAc_Kinase"/>
</dbReference>
<dbReference type="PANTHER" id="PTHR43190">
    <property type="entry name" value="N-ACETYL-D-GLUCOSAMINE KINASE"/>
    <property type="match status" value="1"/>
</dbReference>
<evidence type="ECO:0000259" key="1">
    <source>
        <dbReference type="Pfam" id="PF01869"/>
    </source>
</evidence>
<sequence length="322" mass="35141">MIAWFSYMRGACYTEAMSYQIGMDIGGSKYHFRAQTDRGRLVDVVVPAKGLLTSLESKKLVAEMDAGVKRLMRTLKTREVPTGVAIGLAGLDSSEMTRVVSRALMQKRWWKDVDPNKRLLVNDVIIGLRAGTDRAAAIAIVSGTGSNGYGIDPRGDEAWVSGRGPLMADEGSAYEIGVACLRAVRKAEDGRGPATHLQAMVLKKFQVSSTAQLVPLMHQSAFDRQHVAELAILVMEASLKGDKVAEAIIDVAANELALMAKTLHKQLHFGEDKVDVVMVGGCINKNVELRRLFLRAMKKESWANPIPLLDDPVSGALQLLHF</sequence>
<dbReference type="InterPro" id="IPR002731">
    <property type="entry name" value="ATPase_BadF"/>
</dbReference>
<dbReference type="PANTHER" id="PTHR43190:SF3">
    <property type="entry name" value="N-ACETYL-D-GLUCOSAMINE KINASE"/>
    <property type="match status" value="1"/>
</dbReference>
<feature type="domain" description="ATPase BadF/BadG/BcrA/BcrD type" evidence="1">
    <location>
        <begin position="21"/>
        <end position="292"/>
    </location>
</feature>
<dbReference type="AlphaFoldDB" id="A0A2H0RMW9"/>
<accession>A0A2H0RMW9</accession>
<dbReference type="Pfam" id="PF01869">
    <property type="entry name" value="BcrAD_BadFG"/>
    <property type="match status" value="1"/>
</dbReference>
<dbReference type="CDD" id="cd24007">
    <property type="entry name" value="ASKHA_NBD_eukNAGK-like"/>
    <property type="match status" value="1"/>
</dbReference>